<keyword evidence="5" id="KW-0747">Spliceosome</keyword>
<dbReference type="GO" id="GO:0071021">
    <property type="term" value="C:U2-type post-spliceosomal complex"/>
    <property type="evidence" value="ECO:0007669"/>
    <property type="project" value="TreeGrafter"/>
</dbReference>
<organism evidence="10 11">
    <name type="scientific">Umbelopsis ramanniana AG</name>
    <dbReference type="NCBI Taxonomy" id="1314678"/>
    <lineage>
        <taxon>Eukaryota</taxon>
        <taxon>Fungi</taxon>
        <taxon>Fungi incertae sedis</taxon>
        <taxon>Mucoromycota</taxon>
        <taxon>Mucoromycotina</taxon>
        <taxon>Umbelopsidomycetes</taxon>
        <taxon>Umbelopsidales</taxon>
        <taxon>Umbelopsidaceae</taxon>
        <taxon>Umbelopsis</taxon>
    </lineage>
</organism>
<reference evidence="10" key="2">
    <citation type="journal article" date="2022" name="Proc. Natl. Acad. Sci. U.S.A.">
        <title>Diploid-dominant life cycles characterize the early evolution of Fungi.</title>
        <authorList>
            <person name="Amses K.R."/>
            <person name="Simmons D.R."/>
            <person name="Longcore J.E."/>
            <person name="Mondo S.J."/>
            <person name="Seto K."/>
            <person name="Jeronimo G.H."/>
            <person name="Bonds A.E."/>
            <person name="Quandt C.A."/>
            <person name="Davis W.J."/>
            <person name="Chang Y."/>
            <person name="Federici B.A."/>
            <person name="Kuo A."/>
            <person name="LaButti K."/>
            <person name="Pangilinan J."/>
            <person name="Andreopoulos W."/>
            <person name="Tritt A."/>
            <person name="Riley R."/>
            <person name="Hundley H."/>
            <person name="Johnson J."/>
            <person name="Lipzen A."/>
            <person name="Barry K."/>
            <person name="Lang B.F."/>
            <person name="Cuomo C.A."/>
            <person name="Buchler N.E."/>
            <person name="Grigoriev I.V."/>
            <person name="Spatafora J.W."/>
            <person name="Stajich J.E."/>
            <person name="James T.Y."/>
        </authorList>
    </citation>
    <scope>NUCLEOTIDE SEQUENCE</scope>
    <source>
        <strain evidence="10">AG</strain>
    </source>
</reference>
<dbReference type="InterPro" id="IPR014906">
    <property type="entry name" value="PRP4-like"/>
</dbReference>
<accession>A0AAD5HCP7</accession>
<feature type="domain" description="Pre-mRNA processing factor 4 (PRP4)-like" evidence="9">
    <location>
        <begin position="102"/>
        <end position="151"/>
    </location>
</feature>
<evidence type="ECO:0000256" key="6">
    <source>
        <dbReference type="ARBA" id="ARBA00023187"/>
    </source>
</evidence>
<name>A0AAD5HCP7_UMBRA</name>
<dbReference type="InterPro" id="IPR036285">
    <property type="entry name" value="PRP4-like_sf"/>
</dbReference>
<evidence type="ECO:0000256" key="1">
    <source>
        <dbReference type="ARBA" id="ARBA00004123"/>
    </source>
</evidence>
<dbReference type="InterPro" id="IPR039979">
    <property type="entry name" value="PRPF18"/>
</dbReference>
<dbReference type="GO" id="GO:0005682">
    <property type="term" value="C:U5 snRNP"/>
    <property type="evidence" value="ECO:0007669"/>
    <property type="project" value="TreeGrafter"/>
</dbReference>
<dbReference type="PANTHER" id="PTHR13007">
    <property type="entry name" value="PRE-MRNA SPLICING FACTOR-RELATED"/>
    <property type="match status" value="1"/>
</dbReference>
<evidence type="ECO:0000256" key="2">
    <source>
        <dbReference type="ARBA" id="ARBA00008137"/>
    </source>
</evidence>
<dbReference type="Gene3D" id="4.10.280.110">
    <property type="entry name" value="Pre-mRNA processing factor 4 domain"/>
    <property type="match status" value="1"/>
</dbReference>
<feature type="compositionally biased region" description="Basic and acidic residues" evidence="8">
    <location>
        <begin position="45"/>
        <end position="63"/>
    </location>
</feature>
<evidence type="ECO:0000259" key="9">
    <source>
        <dbReference type="SMART" id="SM00500"/>
    </source>
</evidence>
<comment type="similarity">
    <text evidence="2">Belongs to the PRP18 family.</text>
</comment>
<feature type="compositionally biased region" description="Basic and acidic residues" evidence="8">
    <location>
        <begin position="70"/>
        <end position="81"/>
    </location>
</feature>
<comment type="caution">
    <text evidence="10">The sequence shown here is derived from an EMBL/GenBank/DDBJ whole genome shotgun (WGS) entry which is preliminary data.</text>
</comment>
<dbReference type="SUPFAM" id="SSF158230">
    <property type="entry name" value="PRP4-like"/>
    <property type="match status" value="1"/>
</dbReference>
<feature type="compositionally biased region" description="Acidic residues" evidence="8">
    <location>
        <begin position="88"/>
        <end position="97"/>
    </location>
</feature>
<dbReference type="AlphaFoldDB" id="A0AAD5HCP7"/>
<dbReference type="GO" id="GO:0000350">
    <property type="term" value="P:generation of catalytic spliceosome for second transesterification step"/>
    <property type="evidence" value="ECO:0007669"/>
    <property type="project" value="TreeGrafter"/>
</dbReference>
<comment type="subcellular location">
    <subcellularLocation>
        <location evidence="1">Nucleus</location>
    </subcellularLocation>
</comment>
<reference evidence="10" key="1">
    <citation type="submission" date="2021-06" db="EMBL/GenBank/DDBJ databases">
        <authorList>
            <consortium name="DOE Joint Genome Institute"/>
            <person name="Mondo S.J."/>
            <person name="Amses K.R."/>
            <person name="Simmons D.R."/>
            <person name="Longcore J.E."/>
            <person name="Seto K."/>
            <person name="Alves G.H."/>
            <person name="Bonds A.E."/>
            <person name="Quandt C.A."/>
            <person name="Davis W.J."/>
            <person name="Chang Y."/>
            <person name="Letcher P.M."/>
            <person name="Powell M.J."/>
            <person name="Kuo A."/>
            <person name="Labutti K."/>
            <person name="Pangilinan J."/>
            <person name="Andreopoulos W."/>
            <person name="Tritt A."/>
            <person name="Riley R."/>
            <person name="Hundley H."/>
            <person name="Johnson J."/>
            <person name="Lipzen A."/>
            <person name="Barry K."/>
            <person name="Berbee M.L."/>
            <person name="Buchler N.E."/>
            <person name="Grigoriev I.V."/>
            <person name="Spatafora J.W."/>
            <person name="Stajich J.E."/>
            <person name="James T.Y."/>
        </authorList>
    </citation>
    <scope>NUCLEOTIDE SEQUENCE</scope>
    <source>
        <strain evidence="10">AG</strain>
    </source>
</reference>
<dbReference type="Pfam" id="PF08799">
    <property type="entry name" value="PRP4"/>
    <property type="match status" value="1"/>
</dbReference>
<evidence type="ECO:0000256" key="7">
    <source>
        <dbReference type="ARBA" id="ARBA00023242"/>
    </source>
</evidence>
<evidence type="ECO:0000256" key="3">
    <source>
        <dbReference type="ARBA" id="ARBA00018242"/>
    </source>
</evidence>
<dbReference type="SUPFAM" id="SSF47938">
    <property type="entry name" value="Functional domain of the splicing factor Prp18"/>
    <property type="match status" value="1"/>
</dbReference>
<evidence type="ECO:0000313" key="10">
    <source>
        <dbReference type="EMBL" id="KAI8577398.1"/>
    </source>
</evidence>
<keyword evidence="7" id="KW-0539">Nucleus</keyword>
<keyword evidence="6" id="KW-0508">mRNA splicing</keyword>
<dbReference type="RefSeq" id="XP_051442402.1">
    <property type="nucleotide sequence ID" value="XM_051590850.1"/>
</dbReference>
<dbReference type="GO" id="GO:0046540">
    <property type="term" value="C:U4/U6 x U5 tri-snRNP complex"/>
    <property type="evidence" value="ECO:0007669"/>
    <property type="project" value="TreeGrafter"/>
</dbReference>
<keyword evidence="4" id="KW-0507">mRNA processing</keyword>
<dbReference type="EMBL" id="MU620941">
    <property type="protein sequence ID" value="KAI8577398.1"/>
    <property type="molecule type" value="Genomic_DNA"/>
</dbReference>
<keyword evidence="11" id="KW-1185">Reference proteome</keyword>
<dbReference type="PANTHER" id="PTHR13007:SF19">
    <property type="entry name" value="PRE-MRNA-SPLICING FACTOR 18"/>
    <property type="match status" value="1"/>
</dbReference>
<evidence type="ECO:0000256" key="8">
    <source>
        <dbReference type="SAM" id="MobiDB-lite"/>
    </source>
</evidence>
<evidence type="ECO:0000256" key="4">
    <source>
        <dbReference type="ARBA" id="ARBA00022664"/>
    </source>
</evidence>
<evidence type="ECO:0000313" key="11">
    <source>
        <dbReference type="Proteomes" id="UP001206595"/>
    </source>
</evidence>
<sequence>MDFLQSALKDEIEKKRKTLQAAKANDTVAKNKKYISRAELERLREKEYLEEQERERKKKEEQSALKQKSRAREIADQERKTASASESDGQDDDDETADTFNVSQEEVQRRLRAKGQPIRLFAETDKQRKARLRTLELMEERSEGQRNDFMRTLDQMDEGMNLEALKRKAEGEDLVEKAAKKSRDDTAIVPVNMDWLRTEPEKLHPLIYSYLKRMLREWEEALDERPEEVKRSGQGKRAAAMQKQTADYLRPLFKQLKSRAMEPDILARVTEITHHMQNRRYRDAQDSYLQLSIGNSPWPIGVTMVGIHERSAREKIFAAQVAHVLNDETTRKWIQSLKRLMTFAQTKYPPDSMSQLT</sequence>
<feature type="region of interest" description="Disordered" evidence="8">
    <location>
        <begin position="45"/>
        <end position="111"/>
    </location>
</feature>
<evidence type="ECO:0000256" key="5">
    <source>
        <dbReference type="ARBA" id="ARBA00022728"/>
    </source>
</evidence>
<dbReference type="Proteomes" id="UP001206595">
    <property type="component" value="Unassembled WGS sequence"/>
</dbReference>
<dbReference type="GeneID" id="75916193"/>
<protein>
    <recommendedName>
        <fullName evidence="3">Pre-mRNA-splicing factor 18</fullName>
    </recommendedName>
</protein>
<dbReference type="InterPro" id="IPR004098">
    <property type="entry name" value="Prp18"/>
</dbReference>
<gene>
    <name evidence="10" type="ORF">K450DRAFT_252247</name>
</gene>
<dbReference type="Pfam" id="PF02840">
    <property type="entry name" value="Prp18"/>
    <property type="match status" value="1"/>
</dbReference>
<dbReference type="SMART" id="SM00500">
    <property type="entry name" value="SFM"/>
    <property type="match status" value="1"/>
</dbReference>
<dbReference type="Gene3D" id="1.20.940.10">
    <property type="entry name" value="Functional domain of the splicing factor Prp18"/>
    <property type="match status" value="1"/>
</dbReference>
<proteinExistence type="inferred from homology"/>